<feature type="transmembrane region" description="Helical" evidence="1">
    <location>
        <begin position="35"/>
        <end position="57"/>
    </location>
</feature>
<dbReference type="RefSeq" id="WP_167152421.1">
    <property type="nucleotide sequence ID" value="NZ_JAAMOX010000004.1"/>
</dbReference>
<keyword evidence="1" id="KW-1133">Transmembrane helix</keyword>
<name>A0A7X5R443_9MICO</name>
<evidence type="ECO:0000256" key="1">
    <source>
        <dbReference type="SAM" id="Phobius"/>
    </source>
</evidence>
<reference evidence="2 3" key="1">
    <citation type="submission" date="2020-02" db="EMBL/GenBank/DDBJ databases">
        <title>Sequencing the genomes of 1000 actinobacteria strains.</title>
        <authorList>
            <person name="Klenk H.-P."/>
        </authorList>
    </citation>
    <scope>NUCLEOTIDE SEQUENCE [LARGE SCALE GENOMIC DNA]</scope>
    <source>
        <strain evidence="2 3">DSM 27960</strain>
    </source>
</reference>
<keyword evidence="1" id="KW-0812">Transmembrane</keyword>
<dbReference type="EMBL" id="JAAMOX010000004">
    <property type="protein sequence ID" value="NIH55324.1"/>
    <property type="molecule type" value="Genomic_DNA"/>
</dbReference>
<proteinExistence type="predicted"/>
<accession>A0A7X5R443</accession>
<comment type="caution">
    <text evidence="2">The sequence shown here is derived from an EMBL/GenBank/DDBJ whole genome shotgun (WGS) entry which is preliminary data.</text>
</comment>
<feature type="transmembrane region" description="Helical" evidence="1">
    <location>
        <begin position="132"/>
        <end position="152"/>
    </location>
</feature>
<feature type="transmembrane region" description="Helical" evidence="1">
    <location>
        <begin position="98"/>
        <end position="120"/>
    </location>
</feature>
<organism evidence="2 3">
    <name type="scientific">Lysinibacter cavernae</name>
    <dbReference type="NCBI Taxonomy" id="1640652"/>
    <lineage>
        <taxon>Bacteria</taxon>
        <taxon>Bacillati</taxon>
        <taxon>Actinomycetota</taxon>
        <taxon>Actinomycetes</taxon>
        <taxon>Micrococcales</taxon>
        <taxon>Microbacteriaceae</taxon>
        <taxon>Lysinibacter</taxon>
    </lineage>
</organism>
<dbReference type="AlphaFoldDB" id="A0A7X5R443"/>
<protein>
    <submittedName>
        <fullName evidence="2">Magnesium-transporting ATPase (P-type)</fullName>
    </submittedName>
</protein>
<keyword evidence="3" id="KW-1185">Reference proteome</keyword>
<sequence length="169" mass="18219">MTDTTPAQPAPDDQPVDVEQLPRVVPSSQPILRRALILGSYVGLGVIAVMSVIGWLWDGSTGLLSAALGSVSALVLLAITVVSILVSNRFVKSDLYVVWFFALVLGSWLVKFALFIVLTIVVRDQDWLNGQIFFLSVLAGVLASLVTDVIVVTKNRVPYVGDLGQGRRV</sequence>
<evidence type="ECO:0000313" key="2">
    <source>
        <dbReference type="EMBL" id="NIH55324.1"/>
    </source>
</evidence>
<evidence type="ECO:0000313" key="3">
    <source>
        <dbReference type="Proteomes" id="UP000541033"/>
    </source>
</evidence>
<dbReference type="Proteomes" id="UP000541033">
    <property type="component" value="Unassembled WGS sequence"/>
</dbReference>
<keyword evidence="1" id="KW-0472">Membrane</keyword>
<feature type="transmembrane region" description="Helical" evidence="1">
    <location>
        <begin position="63"/>
        <end position="86"/>
    </location>
</feature>
<gene>
    <name evidence="2" type="ORF">FHX76_003245</name>
</gene>